<reference evidence="1 2" key="1">
    <citation type="submission" date="2016-10" db="EMBL/GenBank/DDBJ databases">
        <authorList>
            <person name="de Groot N.N."/>
        </authorList>
    </citation>
    <scope>NUCLEOTIDE SEQUENCE [LARGE SCALE GENOMIC DNA]</scope>
    <source>
        <strain evidence="1 2">DSM 12130</strain>
    </source>
</reference>
<organism evidence="1 2">
    <name type="scientific">Desulforhopalus singaporensis</name>
    <dbReference type="NCBI Taxonomy" id="91360"/>
    <lineage>
        <taxon>Bacteria</taxon>
        <taxon>Pseudomonadati</taxon>
        <taxon>Thermodesulfobacteriota</taxon>
        <taxon>Desulfobulbia</taxon>
        <taxon>Desulfobulbales</taxon>
        <taxon>Desulfocapsaceae</taxon>
        <taxon>Desulforhopalus</taxon>
    </lineage>
</organism>
<dbReference type="STRING" id="91360.SAMN05660330_00457"/>
<dbReference type="Pfam" id="PF09505">
    <property type="entry name" value="Dimeth_Pyl"/>
    <property type="match status" value="1"/>
</dbReference>
<keyword evidence="2" id="KW-1185">Reference proteome</keyword>
<dbReference type="GO" id="GO:0015948">
    <property type="term" value="P:methanogenesis"/>
    <property type="evidence" value="ECO:0007669"/>
    <property type="project" value="InterPro"/>
</dbReference>
<name>A0A1H0KD90_9BACT</name>
<accession>A0A1H0KD90</accession>
<proteinExistence type="predicted"/>
<keyword evidence="1" id="KW-0808">Transferase</keyword>
<gene>
    <name evidence="1" type="ORF">SAMN05660330_00457</name>
</gene>
<dbReference type="GO" id="GO:0032259">
    <property type="term" value="P:methylation"/>
    <property type="evidence" value="ECO:0007669"/>
    <property type="project" value="UniProtKB-KW"/>
</dbReference>
<sequence>MAITHAHASGMGGMRGAGDLVARVQMSKGMRTWEAKQYVADKLGVAVAELTDPVIMTEVREDMNIGQITPLPGCAKGIEAKFNIQKALDIQINCVDRFRKRAAI</sequence>
<dbReference type="InterPro" id="IPR012653">
    <property type="entry name" value="Dimeth_MeTrfase_MtbB"/>
</dbReference>
<dbReference type="Proteomes" id="UP000199073">
    <property type="component" value="Unassembled WGS sequence"/>
</dbReference>
<evidence type="ECO:0000313" key="2">
    <source>
        <dbReference type="Proteomes" id="UP000199073"/>
    </source>
</evidence>
<evidence type="ECO:0000313" key="1">
    <source>
        <dbReference type="EMBL" id="SDO53877.1"/>
    </source>
</evidence>
<dbReference type="EMBL" id="FNJI01000003">
    <property type="protein sequence ID" value="SDO53877.1"/>
    <property type="molecule type" value="Genomic_DNA"/>
</dbReference>
<dbReference type="GO" id="GO:0008168">
    <property type="term" value="F:methyltransferase activity"/>
    <property type="evidence" value="ECO:0007669"/>
    <property type="project" value="UniProtKB-KW"/>
</dbReference>
<dbReference type="AlphaFoldDB" id="A0A1H0KD90"/>
<protein>
    <submittedName>
        <fullName evidence="1">Dimethylamine:corrinoid methyltransferase</fullName>
    </submittedName>
</protein>
<keyword evidence="1" id="KW-0489">Methyltransferase</keyword>